<dbReference type="OrthoDB" id="3364649at2759"/>
<feature type="compositionally biased region" description="Basic and acidic residues" evidence="1">
    <location>
        <begin position="465"/>
        <end position="481"/>
    </location>
</feature>
<feature type="compositionally biased region" description="Basic and acidic residues" evidence="1">
    <location>
        <begin position="379"/>
        <end position="394"/>
    </location>
</feature>
<feature type="compositionally biased region" description="Gly residues" evidence="1">
    <location>
        <begin position="453"/>
        <end position="464"/>
    </location>
</feature>
<feature type="compositionally biased region" description="Polar residues" evidence="1">
    <location>
        <begin position="294"/>
        <end position="306"/>
    </location>
</feature>
<dbReference type="InParanoid" id="A0A0C3F6N5"/>
<dbReference type="InterPro" id="IPR013218">
    <property type="entry name" value="Dsn1/Mis13"/>
</dbReference>
<name>A0A0C3F6N5_PILCF</name>
<feature type="region of interest" description="Disordered" evidence="1">
    <location>
        <begin position="37"/>
        <end position="175"/>
    </location>
</feature>
<dbReference type="GO" id="GO:0051301">
    <property type="term" value="P:cell division"/>
    <property type="evidence" value="ECO:0007669"/>
    <property type="project" value="InterPro"/>
</dbReference>
<sequence length="740" mass="79523">MHRSGSVLNAVRVTFNTLLNNADADTNIIVAKTNTMDMDVNPNPLQKPSTKRKANEDINPLLNAAKRSKKDKSGASGNNKRKLNGVEDVGGLRIVRAPSSSSSSARPTPDLLQTQQQPIPPNPPTKKFRASPSPFPQSQPHPPTHNSRTTNPPKKDRSLLSTTREDPDVDEDVRMMENEAEGLRRLSIARGGGVLAGEGMDPAFRFPVPGSGGTTINGVAGKKKIGKEKERGKEKDSYDTIEELSKGDTPQMARNKLMRAAHSHPSSNSHSQSDTEGPSTDNGKVRGKKAEKVGQNTTNRKSSGSTRGKRVSSLFEGGVISQPHTQVSDSSFYKHIDHDLPESDRARQLLIWCSNRALGSSGFAPPLTGSPARAGRGVGGKDSEGKGKDDKVEGKSLPPLSEDQKALLRGIQEDAVRMLAERKIDLNVISHSHSHSQSQSQGDSSVDSNVLGGLSGGGGVNGSGGEDKGMKKPNEQNERNRAREVAFSGFIEKAKAEENAWLEVANFYNSYRTNVLAELDKQLPPSTSAKAKGKQRATSQEVEEWSSPREYELPEVFRGGGGVGLARGVIADAGREGGRKSPLSERLEGLEFKVDSLHSYLNSALQTTNAASDDLDARFSLLSLSLAARSQSFLPSLSTTHTSNPLAHPTLYRTSSLPNPNLQARDPQDLLRALSRLDAERPPAQVGDQARRAVREVQRVNEGGGVGERRLTLTSATTGVGATPRKAVGTPRRGTPGKER</sequence>
<dbReference type="AlphaFoldDB" id="A0A0C3F6N5"/>
<organism evidence="2 3">
    <name type="scientific">Piloderma croceum (strain F 1598)</name>
    <dbReference type="NCBI Taxonomy" id="765440"/>
    <lineage>
        <taxon>Eukaryota</taxon>
        <taxon>Fungi</taxon>
        <taxon>Dikarya</taxon>
        <taxon>Basidiomycota</taxon>
        <taxon>Agaricomycotina</taxon>
        <taxon>Agaricomycetes</taxon>
        <taxon>Agaricomycetidae</taxon>
        <taxon>Atheliales</taxon>
        <taxon>Atheliaceae</taxon>
        <taxon>Piloderma</taxon>
    </lineage>
</organism>
<feature type="compositionally biased region" description="Low complexity" evidence="1">
    <location>
        <begin position="435"/>
        <end position="452"/>
    </location>
</feature>
<feature type="compositionally biased region" description="Polar residues" evidence="1">
    <location>
        <begin position="322"/>
        <end position="331"/>
    </location>
</feature>
<reference evidence="3" key="2">
    <citation type="submission" date="2015-01" db="EMBL/GenBank/DDBJ databases">
        <title>Evolutionary Origins and Diversification of the Mycorrhizal Mutualists.</title>
        <authorList>
            <consortium name="DOE Joint Genome Institute"/>
            <consortium name="Mycorrhizal Genomics Consortium"/>
            <person name="Kohler A."/>
            <person name="Kuo A."/>
            <person name="Nagy L.G."/>
            <person name="Floudas D."/>
            <person name="Copeland A."/>
            <person name="Barry K.W."/>
            <person name="Cichocki N."/>
            <person name="Veneault-Fourrey C."/>
            <person name="LaButti K."/>
            <person name="Lindquist E.A."/>
            <person name="Lipzen A."/>
            <person name="Lundell T."/>
            <person name="Morin E."/>
            <person name="Murat C."/>
            <person name="Riley R."/>
            <person name="Ohm R."/>
            <person name="Sun H."/>
            <person name="Tunlid A."/>
            <person name="Henrissat B."/>
            <person name="Grigoriev I.V."/>
            <person name="Hibbett D.S."/>
            <person name="Martin F."/>
        </authorList>
    </citation>
    <scope>NUCLEOTIDE SEQUENCE [LARGE SCALE GENOMIC DNA]</scope>
    <source>
        <strain evidence="3">F 1598</strain>
    </source>
</reference>
<feature type="region of interest" description="Disordered" evidence="1">
    <location>
        <begin position="430"/>
        <end position="481"/>
    </location>
</feature>
<reference evidence="2 3" key="1">
    <citation type="submission" date="2014-04" db="EMBL/GenBank/DDBJ databases">
        <authorList>
            <consortium name="DOE Joint Genome Institute"/>
            <person name="Kuo A."/>
            <person name="Tarkka M."/>
            <person name="Buscot F."/>
            <person name="Kohler A."/>
            <person name="Nagy L.G."/>
            <person name="Floudas D."/>
            <person name="Copeland A."/>
            <person name="Barry K.W."/>
            <person name="Cichocki N."/>
            <person name="Veneault-Fourrey C."/>
            <person name="LaButti K."/>
            <person name="Lindquist E.A."/>
            <person name="Lipzen A."/>
            <person name="Lundell T."/>
            <person name="Morin E."/>
            <person name="Murat C."/>
            <person name="Sun H."/>
            <person name="Tunlid A."/>
            <person name="Henrissat B."/>
            <person name="Grigoriev I.V."/>
            <person name="Hibbett D.S."/>
            <person name="Martin F."/>
            <person name="Nordberg H.P."/>
            <person name="Cantor M.N."/>
            <person name="Hua S.X."/>
        </authorList>
    </citation>
    <scope>NUCLEOTIDE SEQUENCE [LARGE SCALE GENOMIC DNA]</scope>
    <source>
        <strain evidence="2 3">F 1598</strain>
    </source>
</reference>
<feature type="region of interest" description="Disordered" evidence="1">
    <location>
        <begin position="206"/>
        <end position="331"/>
    </location>
</feature>
<dbReference type="EMBL" id="KN833004">
    <property type="protein sequence ID" value="KIM80325.1"/>
    <property type="molecule type" value="Genomic_DNA"/>
</dbReference>
<feature type="compositionally biased region" description="Pro residues" evidence="1">
    <location>
        <begin position="133"/>
        <end position="143"/>
    </location>
</feature>
<feature type="region of interest" description="Disordered" evidence="1">
    <location>
        <begin position="358"/>
        <end position="405"/>
    </location>
</feature>
<dbReference type="Pfam" id="PF08202">
    <property type="entry name" value="MIS13"/>
    <property type="match status" value="1"/>
</dbReference>
<feature type="compositionally biased region" description="Basic and acidic residues" evidence="1">
    <location>
        <begin position="227"/>
        <end position="246"/>
    </location>
</feature>
<gene>
    <name evidence="2" type="ORF">PILCRDRAFT_822455</name>
</gene>
<protein>
    <submittedName>
        <fullName evidence="2">Uncharacterized protein</fullName>
    </submittedName>
</protein>
<feature type="region of interest" description="Disordered" evidence="1">
    <location>
        <begin position="525"/>
        <end position="547"/>
    </location>
</feature>
<feature type="compositionally biased region" description="Low complexity" evidence="1">
    <location>
        <begin position="99"/>
        <end position="117"/>
    </location>
</feature>
<evidence type="ECO:0000313" key="2">
    <source>
        <dbReference type="EMBL" id="KIM80325.1"/>
    </source>
</evidence>
<feature type="compositionally biased region" description="Basic and acidic residues" evidence="1">
    <location>
        <begin position="153"/>
        <end position="175"/>
    </location>
</feature>
<keyword evidence="3" id="KW-1185">Reference proteome</keyword>
<dbReference type="HOGENOM" id="CLU_019461_1_0_1"/>
<evidence type="ECO:0000256" key="1">
    <source>
        <dbReference type="SAM" id="MobiDB-lite"/>
    </source>
</evidence>
<dbReference type="GO" id="GO:0007059">
    <property type="term" value="P:chromosome segregation"/>
    <property type="evidence" value="ECO:0007669"/>
    <property type="project" value="InterPro"/>
</dbReference>
<dbReference type="STRING" id="765440.A0A0C3F6N5"/>
<feature type="region of interest" description="Disordered" evidence="1">
    <location>
        <begin position="701"/>
        <end position="740"/>
    </location>
</feature>
<dbReference type="Proteomes" id="UP000054166">
    <property type="component" value="Unassembled WGS sequence"/>
</dbReference>
<dbReference type="GO" id="GO:0000444">
    <property type="term" value="C:MIS12/MIND type complex"/>
    <property type="evidence" value="ECO:0007669"/>
    <property type="project" value="InterPro"/>
</dbReference>
<feature type="compositionally biased region" description="Polar residues" evidence="1">
    <location>
        <begin position="652"/>
        <end position="662"/>
    </location>
</feature>
<feature type="compositionally biased region" description="Low complexity" evidence="1">
    <location>
        <begin position="263"/>
        <end position="272"/>
    </location>
</feature>
<feature type="region of interest" description="Disordered" evidence="1">
    <location>
        <begin position="637"/>
        <end position="664"/>
    </location>
</feature>
<dbReference type="PANTHER" id="PTHR14778">
    <property type="entry name" value="KINETOCHORE-ASSOCIATED PROTEIN DSN1 HOMOLOG"/>
    <property type="match status" value="1"/>
</dbReference>
<evidence type="ECO:0000313" key="3">
    <source>
        <dbReference type="Proteomes" id="UP000054166"/>
    </source>
</evidence>
<dbReference type="PANTHER" id="PTHR14778:SF2">
    <property type="entry name" value="KINETOCHORE-ASSOCIATED PROTEIN DSN1 HOMOLOG"/>
    <property type="match status" value="1"/>
</dbReference>
<proteinExistence type="predicted"/>
<accession>A0A0C3F6N5</accession>